<dbReference type="EMBL" id="VSSQ01011181">
    <property type="protein sequence ID" value="MPM46195.1"/>
    <property type="molecule type" value="Genomic_DNA"/>
</dbReference>
<dbReference type="Pfam" id="PF00583">
    <property type="entry name" value="Acetyltransf_1"/>
    <property type="match status" value="1"/>
</dbReference>
<protein>
    <recommendedName>
        <fullName evidence="3">N-acetyltransferase domain-containing protein</fullName>
    </recommendedName>
</protein>
<evidence type="ECO:0000313" key="4">
    <source>
        <dbReference type="EMBL" id="MPM46195.1"/>
    </source>
</evidence>
<sequence length="172" mass="19752">MDRGAQISIRRAHEADAETIAHIVNAAWRVAYRGIVPQGYLNMLEDIPRANRLAEGLRKTADLRYYLLEEGGVPVGAASLHSTHDKDLTDTAEFTFFYFLPRVWRRGYGTKLLDHLKREASEQGFDRLCCWVLEENTRAIAFYESQNLLRDGRRQTVTIEIPLEVVRCITTL</sequence>
<gene>
    <name evidence="4" type="ORF">SDC9_92893</name>
</gene>
<evidence type="ECO:0000259" key="3">
    <source>
        <dbReference type="PROSITE" id="PS51186"/>
    </source>
</evidence>
<dbReference type="CDD" id="cd04301">
    <property type="entry name" value="NAT_SF"/>
    <property type="match status" value="1"/>
</dbReference>
<reference evidence="4" key="1">
    <citation type="submission" date="2019-08" db="EMBL/GenBank/DDBJ databases">
        <authorList>
            <person name="Kucharzyk K."/>
            <person name="Murdoch R.W."/>
            <person name="Higgins S."/>
            <person name="Loffler F."/>
        </authorList>
    </citation>
    <scope>NUCLEOTIDE SEQUENCE</scope>
</reference>
<evidence type="ECO:0000256" key="2">
    <source>
        <dbReference type="ARBA" id="ARBA00023315"/>
    </source>
</evidence>
<dbReference type="GO" id="GO:0016747">
    <property type="term" value="F:acyltransferase activity, transferring groups other than amino-acyl groups"/>
    <property type="evidence" value="ECO:0007669"/>
    <property type="project" value="InterPro"/>
</dbReference>
<accession>A0A644ZZ16</accession>
<organism evidence="4">
    <name type="scientific">bioreactor metagenome</name>
    <dbReference type="NCBI Taxonomy" id="1076179"/>
    <lineage>
        <taxon>unclassified sequences</taxon>
        <taxon>metagenomes</taxon>
        <taxon>ecological metagenomes</taxon>
    </lineage>
</organism>
<evidence type="ECO:0000256" key="1">
    <source>
        <dbReference type="ARBA" id="ARBA00022679"/>
    </source>
</evidence>
<dbReference type="SUPFAM" id="SSF55729">
    <property type="entry name" value="Acyl-CoA N-acyltransferases (Nat)"/>
    <property type="match status" value="1"/>
</dbReference>
<dbReference type="Gene3D" id="3.40.630.30">
    <property type="match status" value="1"/>
</dbReference>
<dbReference type="AlphaFoldDB" id="A0A644ZZ16"/>
<dbReference type="InterPro" id="IPR050832">
    <property type="entry name" value="Bact_Acetyltransf"/>
</dbReference>
<dbReference type="PANTHER" id="PTHR43877">
    <property type="entry name" value="AMINOALKYLPHOSPHONATE N-ACETYLTRANSFERASE-RELATED-RELATED"/>
    <property type="match status" value="1"/>
</dbReference>
<feature type="domain" description="N-acetyltransferase" evidence="3">
    <location>
        <begin position="7"/>
        <end position="164"/>
    </location>
</feature>
<dbReference type="InterPro" id="IPR000182">
    <property type="entry name" value="GNAT_dom"/>
</dbReference>
<proteinExistence type="predicted"/>
<comment type="caution">
    <text evidence="4">The sequence shown here is derived from an EMBL/GenBank/DDBJ whole genome shotgun (WGS) entry which is preliminary data.</text>
</comment>
<dbReference type="PROSITE" id="PS51186">
    <property type="entry name" value="GNAT"/>
    <property type="match status" value="1"/>
</dbReference>
<dbReference type="InterPro" id="IPR016181">
    <property type="entry name" value="Acyl_CoA_acyltransferase"/>
</dbReference>
<name>A0A644ZZ16_9ZZZZ</name>
<keyword evidence="2" id="KW-0012">Acyltransferase</keyword>
<dbReference type="PANTHER" id="PTHR43877:SF1">
    <property type="entry name" value="ACETYLTRANSFERASE"/>
    <property type="match status" value="1"/>
</dbReference>
<keyword evidence="1" id="KW-0808">Transferase</keyword>